<dbReference type="EMBL" id="UYRU01066845">
    <property type="protein sequence ID" value="VDN16722.1"/>
    <property type="molecule type" value="Genomic_DNA"/>
</dbReference>
<dbReference type="AlphaFoldDB" id="A0A3P7P9G9"/>
<feature type="region of interest" description="Disordered" evidence="1">
    <location>
        <begin position="1"/>
        <end position="37"/>
    </location>
</feature>
<evidence type="ECO:0000313" key="3">
    <source>
        <dbReference type="EMBL" id="VDN16722.1"/>
    </source>
</evidence>
<evidence type="ECO:0000313" key="4">
    <source>
        <dbReference type="Proteomes" id="UP000281553"/>
    </source>
</evidence>
<keyword evidence="4" id="KW-1185">Reference proteome</keyword>
<sequence length="109" mass="12233">MSWLFGYSRPQPSGNAPPGDGMGLPQPPPPKEDKKKMEEAISGFRFDSAALERAAKAAKELEASSNLSLPLYTLKNMQKKPFSSQNSKKRRNKWNTRLKLRSMKPLLSN</sequence>
<dbReference type="Proteomes" id="UP000281553">
    <property type="component" value="Unassembled WGS sequence"/>
</dbReference>
<protein>
    <recommendedName>
        <fullName evidence="2">ATPase family AAA domain-containing protein</fullName>
    </recommendedName>
</protein>
<evidence type="ECO:0000256" key="1">
    <source>
        <dbReference type="SAM" id="MobiDB-lite"/>
    </source>
</evidence>
<gene>
    <name evidence="3" type="ORF">DILT_LOCUS12553</name>
</gene>
<feature type="compositionally biased region" description="Basic residues" evidence="1">
    <location>
        <begin position="87"/>
        <end position="102"/>
    </location>
</feature>
<accession>A0A3P7P9G9</accession>
<name>A0A3P7P9G9_DIBLA</name>
<organism evidence="3 4">
    <name type="scientific">Dibothriocephalus latus</name>
    <name type="common">Fish tapeworm</name>
    <name type="synonym">Diphyllobothrium latum</name>
    <dbReference type="NCBI Taxonomy" id="60516"/>
    <lineage>
        <taxon>Eukaryota</taxon>
        <taxon>Metazoa</taxon>
        <taxon>Spiralia</taxon>
        <taxon>Lophotrochozoa</taxon>
        <taxon>Platyhelminthes</taxon>
        <taxon>Cestoda</taxon>
        <taxon>Eucestoda</taxon>
        <taxon>Diphyllobothriidea</taxon>
        <taxon>Diphyllobothriidae</taxon>
        <taxon>Dibothriocephalus</taxon>
    </lineage>
</organism>
<dbReference type="InterPro" id="IPR021911">
    <property type="entry name" value="ATAD3_N"/>
</dbReference>
<feature type="region of interest" description="Disordered" evidence="1">
    <location>
        <begin position="75"/>
        <end position="109"/>
    </location>
</feature>
<reference evidence="3 4" key="1">
    <citation type="submission" date="2018-11" db="EMBL/GenBank/DDBJ databases">
        <authorList>
            <consortium name="Pathogen Informatics"/>
        </authorList>
    </citation>
    <scope>NUCLEOTIDE SEQUENCE [LARGE SCALE GENOMIC DNA]</scope>
</reference>
<feature type="domain" description="ATPase family AAA" evidence="2">
    <location>
        <begin position="30"/>
        <end position="80"/>
    </location>
</feature>
<proteinExistence type="predicted"/>
<dbReference type="Pfam" id="PF12037">
    <property type="entry name" value="ATAD3_N"/>
    <property type="match status" value="1"/>
</dbReference>
<evidence type="ECO:0000259" key="2">
    <source>
        <dbReference type="Pfam" id="PF12037"/>
    </source>
</evidence>